<feature type="domain" description="Major facilitator superfamily (MFS) profile" evidence="6">
    <location>
        <begin position="14"/>
        <end position="303"/>
    </location>
</feature>
<dbReference type="EMBL" id="BNJJ01000002">
    <property type="protein sequence ID" value="GHO82724.1"/>
    <property type="molecule type" value="Genomic_DNA"/>
</dbReference>
<dbReference type="InterPro" id="IPR020846">
    <property type="entry name" value="MFS_dom"/>
</dbReference>
<evidence type="ECO:0000259" key="6">
    <source>
        <dbReference type="PROSITE" id="PS50850"/>
    </source>
</evidence>
<evidence type="ECO:0000256" key="1">
    <source>
        <dbReference type="ARBA" id="ARBA00004651"/>
    </source>
</evidence>
<dbReference type="SUPFAM" id="SSF103473">
    <property type="entry name" value="MFS general substrate transporter"/>
    <property type="match status" value="1"/>
</dbReference>
<keyword evidence="3 5" id="KW-1133">Transmembrane helix</keyword>
<evidence type="ECO:0000256" key="4">
    <source>
        <dbReference type="ARBA" id="ARBA00023136"/>
    </source>
</evidence>
<comment type="caution">
    <text evidence="7">The sequence shown here is derived from an EMBL/GenBank/DDBJ whole genome shotgun (WGS) entry which is preliminary data.</text>
</comment>
<evidence type="ECO:0000313" key="8">
    <source>
        <dbReference type="Proteomes" id="UP000635565"/>
    </source>
</evidence>
<reference evidence="7 8" key="1">
    <citation type="journal article" date="2021" name="Int. J. Syst. Evol. Microbiol.">
        <title>Reticulibacter mediterranei gen. nov., sp. nov., within the new family Reticulibacteraceae fam. nov., and Ktedonospora formicarum gen. nov., sp. nov., Ktedonobacter robiniae sp. nov., Dictyobacter formicarum sp. nov. and Dictyobacter arantiisoli sp. nov., belonging to the class Ktedonobacteria.</title>
        <authorList>
            <person name="Yabe S."/>
            <person name="Zheng Y."/>
            <person name="Wang C.M."/>
            <person name="Sakai Y."/>
            <person name="Abe K."/>
            <person name="Yokota A."/>
            <person name="Donadio S."/>
            <person name="Cavaletti L."/>
            <person name="Monciardini P."/>
        </authorList>
    </citation>
    <scope>NUCLEOTIDE SEQUENCE [LARGE SCALE GENOMIC DNA]</scope>
    <source>
        <strain evidence="7 8">SOSP1-9</strain>
    </source>
</reference>
<feature type="transmembrane region" description="Helical" evidence="5">
    <location>
        <begin position="83"/>
        <end position="106"/>
    </location>
</feature>
<dbReference type="InterPro" id="IPR011701">
    <property type="entry name" value="MFS"/>
</dbReference>
<feature type="transmembrane region" description="Helical" evidence="5">
    <location>
        <begin position="203"/>
        <end position="222"/>
    </location>
</feature>
<name>A0ABQ3V9R8_9CHLR</name>
<feature type="transmembrane region" description="Helical" evidence="5">
    <location>
        <begin position="173"/>
        <end position="191"/>
    </location>
</feature>
<dbReference type="CDD" id="cd17321">
    <property type="entry name" value="MFS_MMR_MDR_like"/>
    <property type="match status" value="1"/>
</dbReference>
<feature type="transmembrane region" description="Helical" evidence="5">
    <location>
        <begin position="228"/>
        <end position="249"/>
    </location>
</feature>
<evidence type="ECO:0000256" key="3">
    <source>
        <dbReference type="ARBA" id="ARBA00022989"/>
    </source>
</evidence>
<evidence type="ECO:0000313" key="7">
    <source>
        <dbReference type="EMBL" id="GHO82724.1"/>
    </source>
</evidence>
<sequence>MNETILLDPRRWWALVVVLAATLMSIIDSSIVNVAIPSIQLELHTNTAQIQLVVVGYILAYAVGLVTGGRLGDMFGRKRMFQLGMLVFVLASLFCGLAPGPVILIFSRVIQGFGSALMVPQVISIIQVSFSPREKPVAFSLYGAVVGFASVFGQILGGILIGGNFLDFGWRNVFLVNVPIGVLALVASVPLVRESRVEGTKKLDLIGVGLLTLSLVLLTYPLSTGEDAGWPLWSFICLALAIPLFVAFVRYEQRLTLRSGDPLLPISLFIDRRFTLGLITALTFYGANAAFFFHNDYFYTGWA</sequence>
<accession>A0ABQ3V9R8</accession>
<dbReference type="RefSeq" id="WP_201360374.1">
    <property type="nucleotide sequence ID" value="NZ_BNJJ01000002.1"/>
</dbReference>
<keyword evidence="4 5" id="KW-0472">Membrane</keyword>
<feature type="transmembrane region" description="Helical" evidence="5">
    <location>
        <begin position="48"/>
        <end position="71"/>
    </location>
</feature>
<feature type="transmembrane region" description="Helical" evidence="5">
    <location>
        <begin position="274"/>
        <end position="293"/>
    </location>
</feature>
<feature type="transmembrane region" description="Helical" evidence="5">
    <location>
        <begin position="12"/>
        <end position="36"/>
    </location>
</feature>
<organism evidence="7 8">
    <name type="scientific">Dictyobacter formicarum</name>
    <dbReference type="NCBI Taxonomy" id="2778368"/>
    <lineage>
        <taxon>Bacteria</taxon>
        <taxon>Bacillati</taxon>
        <taxon>Chloroflexota</taxon>
        <taxon>Ktedonobacteria</taxon>
        <taxon>Ktedonobacterales</taxon>
        <taxon>Dictyobacteraceae</taxon>
        <taxon>Dictyobacter</taxon>
    </lineage>
</organism>
<keyword evidence="8" id="KW-1185">Reference proteome</keyword>
<dbReference type="Gene3D" id="1.20.1720.10">
    <property type="entry name" value="Multidrug resistance protein D"/>
    <property type="match status" value="1"/>
</dbReference>
<evidence type="ECO:0000256" key="5">
    <source>
        <dbReference type="SAM" id="Phobius"/>
    </source>
</evidence>
<proteinExistence type="predicted"/>
<dbReference type="Pfam" id="PF07690">
    <property type="entry name" value="MFS_1"/>
    <property type="match status" value="1"/>
</dbReference>
<dbReference type="PRINTS" id="PR01036">
    <property type="entry name" value="TCRTETB"/>
</dbReference>
<dbReference type="PANTHER" id="PTHR42718:SF39">
    <property type="entry name" value="ACTINORHODIN TRANSPORTER-RELATED"/>
    <property type="match status" value="1"/>
</dbReference>
<feature type="transmembrane region" description="Helical" evidence="5">
    <location>
        <begin position="112"/>
        <end position="130"/>
    </location>
</feature>
<dbReference type="PANTHER" id="PTHR42718">
    <property type="entry name" value="MAJOR FACILITATOR SUPERFAMILY MULTIDRUG TRANSPORTER MFSC"/>
    <property type="match status" value="1"/>
</dbReference>
<dbReference type="Proteomes" id="UP000635565">
    <property type="component" value="Unassembled WGS sequence"/>
</dbReference>
<evidence type="ECO:0000256" key="2">
    <source>
        <dbReference type="ARBA" id="ARBA00022692"/>
    </source>
</evidence>
<gene>
    <name evidence="7" type="ORF">KSZ_07300</name>
</gene>
<comment type="subcellular location">
    <subcellularLocation>
        <location evidence="1">Cell membrane</location>
        <topology evidence="1">Multi-pass membrane protein</topology>
    </subcellularLocation>
</comment>
<dbReference type="InterPro" id="IPR036259">
    <property type="entry name" value="MFS_trans_sf"/>
</dbReference>
<keyword evidence="2 5" id="KW-0812">Transmembrane</keyword>
<dbReference type="PROSITE" id="PS50850">
    <property type="entry name" value="MFS"/>
    <property type="match status" value="1"/>
</dbReference>
<feature type="transmembrane region" description="Helical" evidence="5">
    <location>
        <begin position="137"/>
        <end position="161"/>
    </location>
</feature>
<protein>
    <recommendedName>
        <fullName evidence="6">Major facilitator superfamily (MFS) profile domain-containing protein</fullName>
    </recommendedName>
</protein>